<evidence type="ECO:0000256" key="6">
    <source>
        <dbReference type="SAM" id="Coils"/>
    </source>
</evidence>
<sequence length="315" mass="34101">MESKRSKYVLIALTVICVLLIGLTSIHDEWLTPLRTGVGYFLIPVQSGVNKVGSAIYDEIVDYTKLKDALEDNKEMKDIITQLTEENTRLQAEEFELKRLRQLYELDQEYGQYNKVGARVIANDSSNWFQVFRIDKGSKDGIAVDMNVVAGGGLVGIVTDVGANYATVRSIIDDSSRVSAMAIQSGDGCIVGGDLTLFKEGRLRITNVLKDSDLKDGDKIVTSNTSSVFVPGILVGYAAEITNDTNNVTKSGYLIPAAEFDSLQEVLVITDLKVKMTEETTAEDGASAETQAGESETNEGGETAASSEEETAAAQ</sequence>
<evidence type="ECO:0000256" key="1">
    <source>
        <dbReference type="ARBA" id="ARBA00009369"/>
    </source>
</evidence>
<feature type="region of interest" description="Disordered" evidence="7">
    <location>
        <begin position="279"/>
        <end position="315"/>
    </location>
</feature>
<dbReference type="Proteomes" id="UP000095651">
    <property type="component" value="Unassembled WGS sequence"/>
</dbReference>
<dbReference type="InterPro" id="IPR042175">
    <property type="entry name" value="Cell/Rod_MreC_2"/>
</dbReference>
<dbReference type="RefSeq" id="WP_055652807.1">
    <property type="nucleotide sequence ID" value="NZ_CABIXC010000001.1"/>
</dbReference>
<dbReference type="Pfam" id="PF04085">
    <property type="entry name" value="MreC"/>
    <property type="match status" value="1"/>
</dbReference>
<gene>
    <name evidence="9" type="ORF">ERS852407_00419</name>
</gene>
<dbReference type="PIRSF" id="PIRSF038471">
    <property type="entry name" value="MreC"/>
    <property type="match status" value="1"/>
</dbReference>
<protein>
    <recommendedName>
        <fullName evidence="2 5">Cell shape-determining protein MreC</fullName>
    </recommendedName>
    <alternativeName>
        <fullName evidence="4 5">Cell shape protein MreC</fullName>
    </alternativeName>
</protein>
<reference evidence="9 10" key="1">
    <citation type="submission" date="2015-09" db="EMBL/GenBank/DDBJ databases">
        <authorList>
            <consortium name="Pathogen Informatics"/>
        </authorList>
    </citation>
    <scope>NUCLEOTIDE SEQUENCE [LARGE SCALE GENOMIC DNA]</scope>
    <source>
        <strain evidence="9 10">2789STDY5608850</strain>
    </source>
</reference>
<dbReference type="Gene3D" id="2.40.10.350">
    <property type="entry name" value="Rod shape-determining protein MreC, domain 2"/>
    <property type="match status" value="1"/>
</dbReference>
<dbReference type="InterPro" id="IPR042177">
    <property type="entry name" value="Cell/Rod_1"/>
</dbReference>
<feature type="domain" description="Rod shape-determining protein MreC beta-barrel core" evidence="8">
    <location>
        <begin position="120"/>
        <end position="269"/>
    </location>
</feature>
<organism evidence="9 10">
    <name type="scientific">Hungatella hathewayi</name>
    <dbReference type="NCBI Taxonomy" id="154046"/>
    <lineage>
        <taxon>Bacteria</taxon>
        <taxon>Bacillati</taxon>
        <taxon>Bacillota</taxon>
        <taxon>Clostridia</taxon>
        <taxon>Lachnospirales</taxon>
        <taxon>Lachnospiraceae</taxon>
        <taxon>Hungatella</taxon>
    </lineage>
</organism>
<dbReference type="PANTHER" id="PTHR34138">
    <property type="entry name" value="CELL SHAPE-DETERMINING PROTEIN MREC"/>
    <property type="match status" value="1"/>
</dbReference>
<feature type="coiled-coil region" evidence="6">
    <location>
        <begin position="66"/>
        <end position="103"/>
    </location>
</feature>
<dbReference type="InterPro" id="IPR007221">
    <property type="entry name" value="MreC"/>
</dbReference>
<dbReference type="EMBL" id="CYZE01000001">
    <property type="protein sequence ID" value="CUN51262.1"/>
    <property type="molecule type" value="Genomic_DNA"/>
</dbReference>
<evidence type="ECO:0000256" key="7">
    <source>
        <dbReference type="SAM" id="MobiDB-lite"/>
    </source>
</evidence>
<comment type="similarity">
    <text evidence="1 5">Belongs to the MreC family.</text>
</comment>
<dbReference type="AlphaFoldDB" id="A0A173XHC2"/>
<dbReference type="GO" id="GO:0005886">
    <property type="term" value="C:plasma membrane"/>
    <property type="evidence" value="ECO:0007669"/>
    <property type="project" value="TreeGrafter"/>
</dbReference>
<evidence type="ECO:0000256" key="3">
    <source>
        <dbReference type="ARBA" id="ARBA00022960"/>
    </source>
</evidence>
<accession>A0A173XHC2</accession>
<name>A0A173XHC2_9FIRM</name>
<evidence type="ECO:0000259" key="8">
    <source>
        <dbReference type="Pfam" id="PF04085"/>
    </source>
</evidence>
<proteinExistence type="inferred from homology"/>
<dbReference type="Gene3D" id="2.40.10.340">
    <property type="entry name" value="Rod shape-determining protein MreC, domain 1"/>
    <property type="match status" value="1"/>
</dbReference>
<dbReference type="GO" id="GO:0008360">
    <property type="term" value="P:regulation of cell shape"/>
    <property type="evidence" value="ECO:0007669"/>
    <property type="project" value="UniProtKB-KW"/>
</dbReference>
<keyword evidence="6" id="KW-0175">Coiled coil</keyword>
<dbReference type="PANTHER" id="PTHR34138:SF1">
    <property type="entry name" value="CELL SHAPE-DETERMINING PROTEIN MREC"/>
    <property type="match status" value="1"/>
</dbReference>
<evidence type="ECO:0000313" key="10">
    <source>
        <dbReference type="Proteomes" id="UP000095651"/>
    </source>
</evidence>
<evidence type="ECO:0000256" key="4">
    <source>
        <dbReference type="ARBA" id="ARBA00032089"/>
    </source>
</evidence>
<evidence type="ECO:0000313" key="9">
    <source>
        <dbReference type="EMBL" id="CUN51262.1"/>
    </source>
</evidence>
<keyword evidence="3 5" id="KW-0133">Cell shape</keyword>
<evidence type="ECO:0000256" key="2">
    <source>
        <dbReference type="ARBA" id="ARBA00013855"/>
    </source>
</evidence>
<dbReference type="NCBIfam" id="TIGR00219">
    <property type="entry name" value="mreC"/>
    <property type="match status" value="1"/>
</dbReference>
<dbReference type="InterPro" id="IPR055342">
    <property type="entry name" value="MreC_beta-barrel_core"/>
</dbReference>
<evidence type="ECO:0000256" key="5">
    <source>
        <dbReference type="PIRNR" id="PIRNR038471"/>
    </source>
</evidence>
<comment type="function">
    <text evidence="5">Involved in formation and maintenance of cell shape.</text>
</comment>